<keyword evidence="8" id="KW-1185">Reference proteome</keyword>
<feature type="domain" description="Amidohydrolase-related" evidence="6">
    <location>
        <begin position="115"/>
        <end position="465"/>
    </location>
</feature>
<evidence type="ECO:0000256" key="3">
    <source>
        <dbReference type="ARBA" id="ARBA00022833"/>
    </source>
</evidence>
<feature type="binding site" evidence="4">
    <location>
        <position position="153"/>
    </location>
    <ligand>
        <name>substrate</name>
    </ligand>
</feature>
<dbReference type="CDD" id="cd01298">
    <property type="entry name" value="ATZ_TRZ_like"/>
    <property type="match status" value="1"/>
</dbReference>
<feature type="binding site" evidence="4">
    <location>
        <position position="362"/>
    </location>
    <ligand>
        <name>Zn(2+)</name>
        <dbReference type="ChEBI" id="CHEBI:29105"/>
    </ligand>
</feature>
<evidence type="ECO:0000256" key="5">
    <source>
        <dbReference type="SAM" id="Phobius"/>
    </source>
</evidence>
<dbReference type="InterPro" id="IPR050287">
    <property type="entry name" value="MTA/SAH_deaminase"/>
</dbReference>
<dbReference type="Gene3D" id="2.30.40.10">
    <property type="entry name" value="Urease, subunit C, domain 1"/>
    <property type="match status" value="1"/>
</dbReference>
<keyword evidence="3 4" id="KW-0862">Zinc</keyword>
<dbReference type="SUPFAM" id="SSF51556">
    <property type="entry name" value="Metallo-dependent hydrolases"/>
    <property type="match status" value="1"/>
</dbReference>
<dbReference type="Pfam" id="PF01979">
    <property type="entry name" value="Amidohydro_1"/>
    <property type="match status" value="1"/>
</dbReference>
<dbReference type="InterPro" id="IPR023512">
    <property type="entry name" value="Deaminase_MtaD/DadD"/>
</dbReference>
<keyword evidence="5" id="KW-0812">Transmembrane</keyword>
<feature type="transmembrane region" description="Helical" evidence="5">
    <location>
        <begin position="23"/>
        <end position="44"/>
    </location>
</feature>
<reference evidence="7 8" key="1">
    <citation type="journal article" date="2020" name="ISME J.">
        <title>Comparative genomics reveals insights into cyanobacterial evolution and habitat adaptation.</title>
        <authorList>
            <person name="Chen M.Y."/>
            <person name="Teng W.K."/>
            <person name="Zhao L."/>
            <person name="Hu C.X."/>
            <person name="Zhou Y.K."/>
            <person name="Han B.P."/>
            <person name="Song L.R."/>
            <person name="Shu W.S."/>
        </authorList>
    </citation>
    <scope>NUCLEOTIDE SEQUENCE [LARGE SCALE GENOMIC DNA]</scope>
    <source>
        <strain evidence="7 8">FACHB-159</strain>
    </source>
</reference>
<comment type="catalytic activity">
    <reaction evidence="4">
        <text>S-methyl-5'-thioadenosine + H2O + H(+) = S-methyl-5'-thioinosine + NH4(+)</text>
        <dbReference type="Rhea" id="RHEA:25025"/>
        <dbReference type="ChEBI" id="CHEBI:15377"/>
        <dbReference type="ChEBI" id="CHEBI:15378"/>
        <dbReference type="ChEBI" id="CHEBI:17509"/>
        <dbReference type="ChEBI" id="CHEBI:28938"/>
        <dbReference type="ChEBI" id="CHEBI:48595"/>
        <dbReference type="EC" id="3.5.4.31"/>
    </reaction>
</comment>
<feature type="binding site" evidence="4">
    <location>
        <position position="126"/>
    </location>
    <ligand>
        <name>Zn(2+)</name>
        <dbReference type="ChEBI" id="CHEBI:29105"/>
    </ligand>
</feature>
<evidence type="ECO:0000256" key="1">
    <source>
        <dbReference type="ARBA" id="ARBA00022723"/>
    </source>
</evidence>
<dbReference type="PANTHER" id="PTHR43794">
    <property type="entry name" value="AMINOHYDROLASE SSNA-RELATED"/>
    <property type="match status" value="1"/>
</dbReference>
<feature type="binding site" evidence="4">
    <location>
        <position position="362"/>
    </location>
    <ligand>
        <name>substrate</name>
    </ligand>
</feature>
<dbReference type="InterPro" id="IPR032466">
    <property type="entry name" value="Metal_Hydrolase"/>
</dbReference>
<comment type="function">
    <text evidence="4">Catalyzes the deamination of 5-methylthioadenosine and S-adenosyl-L-homocysteine into 5-methylthioinosine and S-inosyl-L-homocysteine, respectively. Is also able to deaminate adenosine.</text>
</comment>
<proteinExistence type="inferred from homology"/>
<evidence type="ECO:0000313" key="8">
    <source>
        <dbReference type="Proteomes" id="UP000637383"/>
    </source>
</evidence>
<accession>A0ABR8KC72</accession>
<evidence type="ECO:0000313" key="7">
    <source>
        <dbReference type="EMBL" id="MBD2736630.1"/>
    </source>
</evidence>
<dbReference type="PANTHER" id="PTHR43794:SF11">
    <property type="entry name" value="AMIDOHYDROLASE-RELATED DOMAIN-CONTAINING PROTEIN"/>
    <property type="match status" value="1"/>
</dbReference>
<feature type="binding site" evidence="4">
    <location>
        <position position="247"/>
    </location>
    <ligand>
        <name>substrate</name>
    </ligand>
</feature>
<dbReference type="Gene3D" id="3.20.20.140">
    <property type="entry name" value="Metal-dependent hydrolases"/>
    <property type="match status" value="1"/>
</dbReference>
<feature type="binding site" evidence="4">
    <location>
        <position position="277"/>
    </location>
    <ligand>
        <name>substrate</name>
    </ligand>
</feature>
<dbReference type="RefSeq" id="WP_190957253.1">
    <property type="nucleotide sequence ID" value="NZ_JACJTU010000023.1"/>
</dbReference>
<sequence>MDDKLSIKIQQGYLSVRYHLTKYYKVLVLFLCTTLFVLFGQIVIAQSNYNLGTQGKQRVELIVGGDFIVTMNEAQPIIQNGAIAIKDGKIVAVDTQYKIMTSYRADKTLPGDGLVLMPGLVNGHSHSAMVLFRGLADDLALQDWLENYIFPAEGQFVDQNFVRVGEQLACWEMIRGGTTTFVDMYFEPDVAAQVVNECGLRAIIAPSSIDFPSPGFKGWDDAFALAIDFLKRWKGKNERIIPAIAAHAPYTVSPEHLTQAIQAARHYDVPLTIHLAETQGEVKDVQQRYNATPVKHLDNLNFLDPRVFAAHVVWPNASEIALLAKRGVGVIHNPDSNLKLASGFAPIPAMLQAGVKVGLGTDGASSNNVLDMWNAIRLTALIHKGTTLDPTAVPAKTVLRMATLGSAEALGLSNKIGAIKVGLQADVIQIQLKEPHLLPLYDVISHLVYAANSQDVDTVIVNGKVLMEKRQMLTLDTERIRREATSIAQRIKSQFRPSN</sequence>
<comment type="caution">
    <text evidence="4">Lacks conserved residue(s) required for the propagation of feature annotation.</text>
</comment>
<dbReference type="SUPFAM" id="SSF51338">
    <property type="entry name" value="Composite domain of metallo-dependent hydrolases"/>
    <property type="match status" value="1"/>
</dbReference>
<keyword evidence="2 4" id="KW-0378">Hydrolase</keyword>
<dbReference type="EC" id="3.5.4.31" evidence="4"/>
<dbReference type="EC" id="3.5.4.28" evidence="4"/>
<dbReference type="InterPro" id="IPR011059">
    <property type="entry name" value="Metal-dep_hydrolase_composite"/>
</dbReference>
<dbReference type="Proteomes" id="UP000637383">
    <property type="component" value="Unassembled WGS sequence"/>
</dbReference>
<evidence type="ECO:0000256" key="4">
    <source>
        <dbReference type="HAMAP-Rule" id="MF_01281"/>
    </source>
</evidence>
<comment type="cofactor">
    <cofactor evidence="4">
        <name>Zn(2+)</name>
        <dbReference type="ChEBI" id="CHEBI:29105"/>
    </cofactor>
    <text evidence="4">Binds 1 zinc ion per subunit.</text>
</comment>
<keyword evidence="5" id="KW-1133">Transmembrane helix</keyword>
<keyword evidence="1 4" id="KW-0479">Metal-binding</keyword>
<evidence type="ECO:0000256" key="2">
    <source>
        <dbReference type="ARBA" id="ARBA00022801"/>
    </source>
</evidence>
<dbReference type="EMBL" id="JACJTU010000023">
    <property type="protein sequence ID" value="MBD2736630.1"/>
    <property type="molecule type" value="Genomic_DNA"/>
</dbReference>
<comment type="similarity">
    <text evidence="4">Belongs to the metallo-dependent hydrolases superfamily. MTA/SAH deaminase family.</text>
</comment>
<protein>
    <recommendedName>
        <fullName evidence="4">5-methylthioadenosine/S-adenosylhomocysteine deaminase</fullName>
        <shortName evidence="4">MTA/SAH deaminase</shortName>
        <ecNumber evidence="4">3.5.4.28</ecNumber>
        <ecNumber evidence="4">3.5.4.31</ecNumber>
    </recommendedName>
</protein>
<dbReference type="InterPro" id="IPR006680">
    <property type="entry name" value="Amidohydro-rel"/>
</dbReference>
<name>A0ABR8KC72_9NOSO</name>
<comment type="catalytic activity">
    <reaction evidence="4">
        <text>S-adenosyl-L-homocysteine + H2O + H(+) = S-inosyl-L-homocysteine + NH4(+)</text>
        <dbReference type="Rhea" id="RHEA:20716"/>
        <dbReference type="ChEBI" id="CHEBI:15377"/>
        <dbReference type="ChEBI" id="CHEBI:15378"/>
        <dbReference type="ChEBI" id="CHEBI:28938"/>
        <dbReference type="ChEBI" id="CHEBI:57856"/>
        <dbReference type="ChEBI" id="CHEBI:57985"/>
        <dbReference type="EC" id="3.5.4.28"/>
    </reaction>
</comment>
<comment type="caution">
    <text evidence="7">The sequence shown here is derived from an EMBL/GenBank/DDBJ whole genome shotgun (WGS) entry which is preliminary data.</text>
</comment>
<evidence type="ECO:0000259" key="6">
    <source>
        <dbReference type="Pfam" id="PF01979"/>
    </source>
</evidence>
<keyword evidence="5" id="KW-0472">Membrane</keyword>
<feature type="binding site" evidence="4">
    <location>
        <position position="274"/>
    </location>
    <ligand>
        <name>Zn(2+)</name>
        <dbReference type="ChEBI" id="CHEBI:29105"/>
    </ligand>
</feature>
<organism evidence="7 8">
    <name type="scientific">Nostoc paludosum FACHB-159</name>
    <dbReference type="NCBI Taxonomy" id="2692908"/>
    <lineage>
        <taxon>Bacteria</taxon>
        <taxon>Bacillati</taxon>
        <taxon>Cyanobacteriota</taxon>
        <taxon>Cyanophyceae</taxon>
        <taxon>Nostocales</taxon>
        <taxon>Nostocaceae</taxon>
        <taxon>Nostoc</taxon>
    </lineage>
</organism>
<gene>
    <name evidence="4" type="primary">mtaD</name>
    <name evidence="7" type="ORF">H6H03_22525</name>
</gene>
<feature type="binding site" evidence="4">
    <location>
        <position position="124"/>
    </location>
    <ligand>
        <name>Zn(2+)</name>
        <dbReference type="ChEBI" id="CHEBI:29105"/>
    </ligand>
</feature>
<dbReference type="HAMAP" id="MF_01281">
    <property type="entry name" value="MTA_SAH_deamin"/>
    <property type="match status" value="1"/>
</dbReference>